<keyword evidence="1" id="KW-0812">Transmembrane</keyword>
<evidence type="ECO:0000256" key="1">
    <source>
        <dbReference type="SAM" id="Phobius"/>
    </source>
</evidence>
<dbReference type="RefSeq" id="WP_266241760.1">
    <property type="nucleotide sequence ID" value="NZ_JAMXWF010000048.1"/>
</dbReference>
<dbReference type="EMBL" id="JAPKHW010000048">
    <property type="protein sequence ID" value="MCX4151010.1"/>
    <property type="molecule type" value="Genomic_DNA"/>
</dbReference>
<evidence type="ECO:0000313" key="3">
    <source>
        <dbReference type="EMBL" id="MDQ6412824.1"/>
    </source>
</evidence>
<dbReference type="AlphaFoldDB" id="A0AAP5ET87"/>
<name>A0AAP5ET87_9BURK</name>
<keyword evidence="4" id="KW-1185">Reference proteome</keyword>
<evidence type="ECO:0000313" key="5">
    <source>
        <dbReference type="Proteomes" id="UP001242288"/>
    </source>
</evidence>
<protein>
    <submittedName>
        <fullName evidence="3">Uncharacterized protein</fullName>
    </submittedName>
</protein>
<feature type="transmembrane region" description="Helical" evidence="1">
    <location>
        <begin position="7"/>
        <end position="27"/>
    </location>
</feature>
<dbReference type="Proteomes" id="UP001242288">
    <property type="component" value="Unassembled WGS sequence"/>
</dbReference>
<reference evidence="3" key="1">
    <citation type="submission" date="2022-06" db="EMBL/GenBank/DDBJ databases">
        <title>PHB producers.</title>
        <authorList>
            <person name="Besaury L."/>
        </authorList>
    </citation>
    <scope>NUCLEOTIDE SEQUENCE</scope>
    <source>
        <strain evidence="3 4">SEWS6</strain>
    </source>
</reference>
<accession>A0AAP5ET87</accession>
<evidence type="ECO:0000313" key="2">
    <source>
        <dbReference type="EMBL" id="MCX4151010.1"/>
    </source>
</evidence>
<organism evidence="3 5">
    <name type="scientific">Paraburkholderia madseniana</name>
    <dbReference type="NCBI Taxonomy" id="2599607"/>
    <lineage>
        <taxon>Bacteria</taxon>
        <taxon>Pseudomonadati</taxon>
        <taxon>Pseudomonadota</taxon>
        <taxon>Betaproteobacteria</taxon>
        <taxon>Burkholderiales</taxon>
        <taxon>Burkholderiaceae</taxon>
        <taxon>Paraburkholderia</taxon>
    </lineage>
</organism>
<gene>
    <name evidence="3" type="ORF">NIE36_37505</name>
    <name evidence="2" type="ORF">OSB80_37595</name>
</gene>
<dbReference type="EMBL" id="JAMXWF010000048">
    <property type="protein sequence ID" value="MDQ6412824.1"/>
    <property type="molecule type" value="Genomic_DNA"/>
</dbReference>
<sequence>MKSFKGIFVTWVFTTLALLVAVFFYFWSELGEIVFGTGEANTGLVQATLDDADIATIKAVRLERDLKDSAPAASTAPAIAVTDLRVVAKVGMNVTVGFRLSASPSTTQYPTLRIFVLAGRQTARTVDLSPQRYAHGVRLSNEQIRVPLTLNPGETGFTAQALPGEQGGAV</sequence>
<keyword evidence="1" id="KW-1133">Transmembrane helix</keyword>
<dbReference type="Proteomes" id="UP001209412">
    <property type="component" value="Unassembled WGS sequence"/>
</dbReference>
<evidence type="ECO:0000313" key="4">
    <source>
        <dbReference type="Proteomes" id="UP001209412"/>
    </source>
</evidence>
<comment type="caution">
    <text evidence="3">The sequence shown here is derived from an EMBL/GenBank/DDBJ whole genome shotgun (WGS) entry which is preliminary data.</text>
</comment>
<proteinExistence type="predicted"/>
<keyword evidence="1" id="KW-0472">Membrane</keyword>